<accession>A0AAV0CFA4</accession>
<keyword evidence="4" id="KW-1185">Reference proteome</keyword>
<evidence type="ECO:0000313" key="3">
    <source>
        <dbReference type="EMBL" id="CAH9075128.1"/>
    </source>
</evidence>
<evidence type="ECO:0000256" key="1">
    <source>
        <dbReference type="SAM" id="Coils"/>
    </source>
</evidence>
<gene>
    <name evidence="3" type="ORF">CEPIT_LOCUS5244</name>
</gene>
<name>A0AAV0CFA4_9ASTE</name>
<evidence type="ECO:0000256" key="2">
    <source>
        <dbReference type="SAM" id="MobiDB-lite"/>
    </source>
</evidence>
<evidence type="ECO:0000313" key="4">
    <source>
        <dbReference type="Proteomes" id="UP001152523"/>
    </source>
</evidence>
<proteinExistence type="predicted"/>
<comment type="caution">
    <text evidence="3">The sequence shown here is derived from an EMBL/GenBank/DDBJ whole genome shotgun (WGS) entry which is preliminary data.</text>
</comment>
<dbReference type="Proteomes" id="UP001152523">
    <property type="component" value="Unassembled WGS sequence"/>
</dbReference>
<keyword evidence="1" id="KW-0175">Coiled coil</keyword>
<protein>
    <submittedName>
        <fullName evidence="3">Uncharacterized protein</fullName>
    </submittedName>
</protein>
<organism evidence="3 4">
    <name type="scientific">Cuscuta epithymum</name>
    <dbReference type="NCBI Taxonomy" id="186058"/>
    <lineage>
        <taxon>Eukaryota</taxon>
        <taxon>Viridiplantae</taxon>
        <taxon>Streptophyta</taxon>
        <taxon>Embryophyta</taxon>
        <taxon>Tracheophyta</taxon>
        <taxon>Spermatophyta</taxon>
        <taxon>Magnoliopsida</taxon>
        <taxon>eudicotyledons</taxon>
        <taxon>Gunneridae</taxon>
        <taxon>Pentapetalae</taxon>
        <taxon>asterids</taxon>
        <taxon>lamiids</taxon>
        <taxon>Solanales</taxon>
        <taxon>Convolvulaceae</taxon>
        <taxon>Cuscuteae</taxon>
        <taxon>Cuscuta</taxon>
        <taxon>Cuscuta subgen. Cuscuta</taxon>
    </lineage>
</organism>
<sequence>MLPRRTAEGEQHLIATMLAQGSGPPALEAALPPPVVSTKAASQKGIEKAPEKKQKRGREAASTGPLLEDAGALPLSRPTEELWREMALKAGVELPCRSSSEATSAALAAALQSGLLVLQAEAAREADLREVKAKADAAVATAREAARRAEAEAAAKEREIAALQAESRS</sequence>
<reference evidence="3" key="1">
    <citation type="submission" date="2022-07" db="EMBL/GenBank/DDBJ databases">
        <authorList>
            <person name="Macas J."/>
            <person name="Novak P."/>
            <person name="Neumann P."/>
        </authorList>
    </citation>
    <scope>NUCLEOTIDE SEQUENCE</scope>
</reference>
<feature type="coiled-coil region" evidence="1">
    <location>
        <begin position="132"/>
        <end position="166"/>
    </location>
</feature>
<dbReference type="EMBL" id="CAMAPF010000028">
    <property type="protein sequence ID" value="CAH9075128.1"/>
    <property type="molecule type" value="Genomic_DNA"/>
</dbReference>
<dbReference type="AlphaFoldDB" id="A0AAV0CFA4"/>
<feature type="region of interest" description="Disordered" evidence="2">
    <location>
        <begin position="18"/>
        <end position="73"/>
    </location>
</feature>